<dbReference type="InterPro" id="IPR039370">
    <property type="entry name" value="BTF3"/>
</dbReference>
<evidence type="ECO:0000259" key="6">
    <source>
        <dbReference type="PROSITE" id="PS51151"/>
    </source>
</evidence>
<name>A0A9Q0S104_9DIPT</name>
<protein>
    <recommendedName>
        <fullName evidence="3">Transcription factor BTF3</fullName>
    </recommendedName>
</protein>
<dbReference type="Pfam" id="PF01849">
    <property type="entry name" value="NAC"/>
    <property type="match status" value="1"/>
</dbReference>
<keyword evidence="4" id="KW-0175">Coiled coil</keyword>
<organism evidence="7 8">
    <name type="scientific">Pseudolycoriella hygida</name>
    <dbReference type="NCBI Taxonomy" id="35572"/>
    <lineage>
        <taxon>Eukaryota</taxon>
        <taxon>Metazoa</taxon>
        <taxon>Ecdysozoa</taxon>
        <taxon>Arthropoda</taxon>
        <taxon>Hexapoda</taxon>
        <taxon>Insecta</taxon>
        <taxon>Pterygota</taxon>
        <taxon>Neoptera</taxon>
        <taxon>Endopterygota</taxon>
        <taxon>Diptera</taxon>
        <taxon>Nematocera</taxon>
        <taxon>Sciaroidea</taxon>
        <taxon>Sciaridae</taxon>
        <taxon>Pseudolycoriella</taxon>
    </lineage>
</organism>
<evidence type="ECO:0000256" key="3">
    <source>
        <dbReference type="RuleBase" id="RU361272"/>
    </source>
</evidence>
<feature type="region of interest" description="Disordered" evidence="5">
    <location>
        <begin position="733"/>
        <end position="814"/>
    </location>
</feature>
<evidence type="ECO:0000256" key="5">
    <source>
        <dbReference type="SAM" id="MobiDB-lite"/>
    </source>
</evidence>
<feature type="compositionally biased region" description="Polar residues" evidence="5">
    <location>
        <begin position="389"/>
        <end position="403"/>
    </location>
</feature>
<evidence type="ECO:0000256" key="4">
    <source>
        <dbReference type="SAM" id="Coils"/>
    </source>
</evidence>
<evidence type="ECO:0000256" key="1">
    <source>
        <dbReference type="ARBA" id="ARBA00005296"/>
    </source>
</evidence>
<dbReference type="FunFam" id="2.20.70.30:FF:000001">
    <property type="entry name" value="Transcription factor BTF3 homolog"/>
    <property type="match status" value="1"/>
</dbReference>
<feature type="region of interest" description="Disordered" evidence="5">
    <location>
        <begin position="376"/>
        <end position="413"/>
    </location>
</feature>
<dbReference type="Pfam" id="PF10241">
    <property type="entry name" value="KxDL"/>
    <property type="match status" value="1"/>
</dbReference>
<reference evidence="7" key="1">
    <citation type="submission" date="2022-07" db="EMBL/GenBank/DDBJ databases">
        <authorList>
            <person name="Trinca V."/>
            <person name="Uliana J.V.C."/>
            <person name="Torres T.T."/>
            <person name="Ward R.J."/>
            <person name="Monesi N."/>
        </authorList>
    </citation>
    <scope>NUCLEOTIDE SEQUENCE</scope>
    <source>
        <strain evidence="7">HSMRA1968</strain>
        <tissue evidence="7">Whole embryos</tissue>
    </source>
</reference>
<dbReference type="Gene3D" id="2.20.70.30">
    <property type="entry name" value="Nascent polypeptide-associated complex domain"/>
    <property type="match status" value="1"/>
</dbReference>
<comment type="caution">
    <text evidence="7">The sequence shown here is derived from an EMBL/GenBank/DDBJ whole genome shotgun (WGS) entry which is preliminary data.</text>
</comment>
<dbReference type="PANTHER" id="PTHR10351">
    <property type="entry name" value="TRANSCRIPTION FACTOR BTF3 FAMILY MEMBER"/>
    <property type="match status" value="1"/>
</dbReference>
<dbReference type="SMART" id="SM01407">
    <property type="entry name" value="NAC"/>
    <property type="match status" value="1"/>
</dbReference>
<dbReference type="OrthoDB" id="10258877at2759"/>
<feature type="compositionally biased region" description="Basic and acidic residues" evidence="5">
    <location>
        <begin position="539"/>
        <end position="551"/>
    </location>
</feature>
<proteinExistence type="inferred from homology"/>
<sequence length="967" mass="109202">MLTLNSQFCLSPSAPTQEEMSFKAYPHKDASTSTRCDDLQYEENLSVREKKLHSEIERLNDIKDKLTDNLKKQTSELAAQRQELTSATAKFETEMKEKCKQLTASDLHVGELVAANQILTIRCTEKNRKLNEQLIEADRVMNSFVNELKNEIYLNQLYKGYAARCNTIINELNAGREDLKSLFEKISNHNEVLTTRTHQYQKELNGERETIRMIKQELNDANSLLKSYQSHEEDEQIHVNHHSLDKGVTLTEMYSKYCSAIRKLESVEEENKVLKMGMQYLNNEKSTNHVEQNSNIDVLNQENRILKEMSINLLSKIKELESGIRASQANDPVNDRNGPDAEVLNSRSQVEIILRIEELNEQQCNLQKELLNLKLPPGRPKFAEKSENSEQVASDCNTTTSKESNLENDEGPCASVAASTSLTADMDIEQTDEVKTSQMNHCPQSEQQRTLDVSSRTSLSTPTTECRIKKRRNAMCSIANPVSSRLRLRKKQSLPMEYEIINVDDSDIDNVKPNIESHLLSEVRTRTQTRFIRNAFQTELEKPEDNVRSEKTPTSPNKIKIDTSSDTERRSQTKRSNPSRKARTLPPVKMTMNSETMNTSMQSRRLNHHGTPESEFSNFECFQNYTAPEVFVQGLAGIVNQGDVEIMIRAQKQMLQRFEKTNEMLLNCNALSTSRLKVATDEFKKHTKLLSEMKKDLDYIFKKIRVIKSKVSSQYPEAFATVEEANFSNKTFAEEAEEDEVINRTPTETTAPNPPAGTSEKVATKSQRSSTEKRSSKEVGYVQMEHSPDPEAGRSSADADKHSESTTKESGVAQSVEMNFKAPGCAILYGSSIPYEIKNTIVDVLFHQRCDEGSMPPKQGIEEVNMIKNDGSVIHFNNPKAQASLAANTFAITGHGETKQISEMLPNILTQLGPEGLTHLKRLASDAVASSKLSADDDVPDLVENFEEAAIKDIENVTKKTEEVSVE</sequence>
<dbReference type="AlphaFoldDB" id="A0A9Q0S104"/>
<feature type="coiled-coil region" evidence="4">
    <location>
        <begin position="49"/>
        <end position="90"/>
    </location>
</feature>
<accession>A0A9Q0S104</accession>
<dbReference type="InterPro" id="IPR002715">
    <property type="entry name" value="Nas_poly-pep-assoc_cplx_dom"/>
</dbReference>
<dbReference type="InterPro" id="IPR019371">
    <property type="entry name" value="KxDL_dom"/>
</dbReference>
<dbReference type="EMBL" id="WJQU01000002">
    <property type="protein sequence ID" value="KAJ6641517.1"/>
    <property type="molecule type" value="Genomic_DNA"/>
</dbReference>
<gene>
    <name evidence="7" type="ORF">Bhyg_06456</name>
</gene>
<evidence type="ECO:0000313" key="8">
    <source>
        <dbReference type="Proteomes" id="UP001151699"/>
    </source>
</evidence>
<evidence type="ECO:0000256" key="2">
    <source>
        <dbReference type="ARBA" id="ARBA00005913"/>
    </source>
</evidence>
<comment type="similarity">
    <text evidence="1 3">Belongs to the NAC-beta family.</text>
</comment>
<feature type="compositionally biased region" description="Basic and acidic residues" evidence="5">
    <location>
        <begin position="786"/>
        <end position="807"/>
    </location>
</feature>
<dbReference type="Proteomes" id="UP001151699">
    <property type="component" value="Chromosome B"/>
</dbReference>
<dbReference type="CDD" id="cd22055">
    <property type="entry name" value="NAC_BTF3"/>
    <property type="match status" value="1"/>
</dbReference>
<dbReference type="PROSITE" id="PS51151">
    <property type="entry name" value="NAC_AB"/>
    <property type="match status" value="1"/>
</dbReference>
<keyword evidence="8" id="KW-1185">Reference proteome</keyword>
<evidence type="ECO:0000313" key="7">
    <source>
        <dbReference type="EMBL" id="KAJ6641517.1"/>
    </source>
</evidence>
<feature type="region of interest" description="Disordered" evidence="5">
    <location>
        <begin position="438"/>
        <end position="463"/>
    </location>
</feature>
<feature type="compositionally biased region" description="Basic and acidic residues" evidence="5">
    <location>
        <begin position="559"/>
        <end position="571"/>
    </location>
</feature>
<dbReference type="InterPro" id="IPR038187">
    <property type="entry name" value="NAC_A/B_dom_sf"/>
</dbReference>
<feature type="region of interest" description="Disordered" evidence="5">
    <location>
        <begin position="536"/>
        <end position="587"/>
    </location>
</feature>
<feature type="domain" description="NAC-A/B" evidence="6">
    <location>
        <begin position="831"/>
        <end position="905"/>
    </location>
</feature>
<comment type="similarity">
    <text evidence="2">Belongs to the KXD1 family.</text>
</comment>